<comment type="caution">
    <text evidence="11">Lacks conserved residue(s) required for the propagation of feature annotation.</text>
</comment>
<feature type="binding site" evidence="11 13">
    <location>
        <begin position="351"/>
        <end position="354"/>
    </location>
    <ligand>
        <name>ATP</name>
        <dbReference type="ChEBI" id="CHEBI:30616"/>
    </ligand>
</feature>
<dbReference type="GO" id="GO:0005524">
    <property type="term" value="F:ATP binding"/>
    <property type="evidence" value="ECO:0007669"/>
    <property type="project" value="UniProtKB-KW"/>
</dbReference>
<dbReference type="Gene3D" id="3.40.50.1260">
    <property type="entry name" value="Phosphoglycerate kinase, N-terminal domain"/>
    <property type="match status" value="2"/>
</dbReference>
<comment type="similarity">
    <text evidence="3 11 14">Belongs to the phosphoglycerate kinase family.</text>
</comment>
<dbReference type="RefSeq" id="WP_014028261.1">
    <property type="nucleotide sequence ID" value="NC_015942.1"/>
</dbReference>
<evidence type="ECO:0000256" key="7">
    <source>
        <dbReference type="ARBA" id="ARBA00022679"/>
    </source>
</evidence>
<dbReference type="GO" id="GO:0006096">
    <property type="term" value="P:glycolytic process"/>
    <property type="evidence" value="ECO:0007669"/>
    <property type="project" value="UniProtKB-UniRule"/>
</dbReference>
<dbReference type="InterPro" id="IPR001576">
    <property type="entry name" value="Phosphoglycerate_kinase"/>
</dbReference>
<evidence type="ECO:0000256" key="2">
    <source>
        <dbReference type="ARBA" id="ARBA00004496"/>
    </source>
</evidence>
<evidence type="ECO:0000256" key="11">
    <source>
        <dbReference type="HAMAP-Rule" id="MF_00145"/>
    </source>
</evidence>
<feature type="binding site" evidence="11">
    <location>
        <position position="152"/>
    </location>
    <ligand>
        <name>substrate</name>
    </ligand>
</feature>
<dbReference type="PIRSF" id="PIRSF000724">
    <property type="entry name" value="Pgk"/>
    <property type="match status" value="1"/>
</dbReference>
<comment type="catalytic activity">
    <reaction evidence="1 11 14">
        <text>(2R)-3-phosphoglycerate + ATP = (2R)-3-phospho-glyceroyl phosphate + ADP</text>
        <dbReference type="Rhea" id="RHEA:14801"/>
        <dbReference type="ChEBI" id="CHEBI:30616"/>
        <dbReference type="ChEBI" id="CHEBI:57604"/>
        <dbReference type="ChEBI" id="CHEBI:58272"/>
        <dbReference type="ChEBI" id="CHEBI:456216"/>
        <dbReference type="EC" id="2.7.2.3"/>
    </reaction>
</comment>
<organism evidence="15 16">
    <name type="scientific">Acidithiobacillus ferrivorans SS3</name>
    <dbReference type="NCBI Taxonomy" id="743299"/>
    <lineage>
        <taxon>Bacteria</taxon>
        <taxon>Pseudomonadati</taxon>
        <taxon>Pseudomonadota</taxon>
        <taxon>Acidithiobacillia</taxon>
        <taxon>Acidithiobacillales</taxon>
        <taxon>Acidithiobacillaceae</taxon>
        <taxon>Acidithiobacillus</taxon>
    </lineage>
</organism>
<dbReference type="PANTHER" id="PTHR11406:SF23">
    <property type="entry name" value="PHOSPHOGLYCERATE KINASE 1, CHLOROPLASTIC-RELATED"/>
    <property type="match status" value="1"/>
</dbReference>
<keyword evidence="7 11" id="KW-0808">Transferase</keyword>
<gene>
    <name evidence="11" type="primary">pgk</name>
    <name evidence="15" type="ORF">Acife_0804</name>
</gene>
<feature type="binding site" evidence="12">
    <location>
        <position position="119"/>
    </location>
    <ligand>
        <name>(2R)-3-phosphoglycerate</name>
        <dbReference type="ChEBI" id="CHEBI:58272"/>
    </ligand>
</feature>
<evidence type="ECO:0000256" key="13">
    <source>
        <dbReference type="PIRSR" id="PIRSR000724-2"/>
    </source>
</evidence>
<evidence type="ECO:0000256" key="9">
    <source>
        <dbReference type="ARBA" id="ARBA00022777"/>
    </source>
</evidence>
<dbReference type="PANTHER" id="PTHR11406">
    <property type="entry name" value="PHOSPHOGLYCERATE KINASE"/>
    <property type="match status" value="1"/>
</dbReference>
<evidence type="ECO:0000256" key="3">
    <source>
        <dbReference type="ARBA" id="ARBA00008982"/>
    </source>
</evidence>
<feature type="binding site" evidence="11 12">
    <location>
        <begin position="60"/>
        <end position="63"/>
    </location>
    <ligand>
        <name>substrate</name>
    </ligand>
</feature>
<evidence type="ECO:0000256" key="6">
    <source>
        <dbReference type="ARBA" id="ARBA00022490"/>
    </source>
</evidence>
<proteinExistence type="inferred from homology"/>
<keyword evidence="8 11" id="KW-0547">Nucleotide-binding</keyword>
<dbReference type="GO" id="GO:0004618">
    <property type="term" value="F:phosphoglycerate kinase activity"/>
    <property type="evidence" value="ECO:0007669"/>
    <property type="project" value="UniProtKB-UniRule"/>
</dbReference>
<keyword evidence="11" id="KW-0324">Glycolysis</keyword>
<dbReference type="eggNOG" id="COG0126">
    <property type="taxonomic scope" value="Bacteria"/>
</dbReference>
<dbReference type="EC" id="2.7.2.3" evidence="5 11"/>
<dbReference type="GO" id="GO:0006094">
    <property type="term" value="P:gluconeogenesis"/>
    <property type="evidence" value="ECO:0007669"/>
    <property type="project" value="TreeGrafter"/>
</dbReference>
<feature type="binding site" evidence="11 13">
    <location>
        <position position="203"/>
    </location>
    <ligand>
        <name>ATP</name>
        <dbReference type="ChEBI" id="CHEBI:30616"/>
    </ligand>
</feature>
<comment type="pathway">
    <text evidence="11">Carbohydrate degradation; glycolysis; pyruvate from D-glyceraldehyde 3-phosphate: step 2/5.</text>
</comment>
<feature type="binding site" evidence="12">
    <location>
        <position position="37"/>
    </location>
    <ligand>
        <name>(2R)-3-phosphoglycerate</name>
        <dbReference type="ChEBI" id="CHEBI:58272"/>
    </ligand>
</feature>
<evidence type="ECO:0000256" key="5">
    <source>
        <dbReference type="ARBA" id="ARBA00013061"/>
    </source>
</evidence>
<dbReference type="EMBL" id="CP002985">
    <property type="protein sequence ID" value="AEM46994.1"/>
    <property type="molecule type" value="Genomic_DNA"/>
</dbReference>
<evidence type="ECO:0000313" key="15">
    <source>
        <dbReference type="EMBL" id="AEM46994.1"/>
    </source>
</evidence>
<dbReference type="GO" id="GO:0005829">
    <property type="term" value="C:cytosol"/>
    <property type="evidence" value="ECO:0007669"/>
    <property type="project" value="TreeGrafter"/>
</dbReference>
<feature type="binding site" evidence="11 12">
    <location>
        <begin position="21"/>
        <end position="23"/>
    </location>
    <ligand>
        <name>substrate</name>
    </ligand>
</feature>
<keyword evidence="9 11" id="KW-0418">Kinase</keyword>
<name>G0JM44_9PROT</name>
<feature type="binding site" evidence="12">
    <location>
        <position position="152"/>
    </location>
    <ligand>
        <name>(2R)-3-phosphoglycerate</name>
        <dbReference type="ChEBI" id="CHEBI:58272"/>
    </ligand>
</feature>
<dbReference type="HAMAP" id="MF_00145">
    <property type="entry name" value="Phosphoglyc_kinase"/>
    <property type="match status" value="1"/>
</dbReference>
<comment type="subunit">
    <text evidence="4 11">Monomer.</text>
</comment>
<keyword evidence="10 11" id="KW-0067">ATP-binding</keyword>
<evidence type="ECO:0000256" key="14">
    <source>
        <dbReference type="RuleBase" id="RU000532"/>
    </source>
</evidence>
<comment type="subcellular location">
    <subcellularLocation>
        <location evidence="2 11">Cytoplasm</location>
    </subcellularLocation>
</comment>
<dbReference type="SUPFAM" id="SSF53748">
    <property type="entry name" value="Phosphoglycerate kinase"/>
    <property type="match status" value="1"/>
</dbReference>
<feature type="binding site" evidence="11">
    <location>
        <position position="119"/>
    </location>
    <ligand>
        <name>substrate</name>
    </ligand>
</feature>
<dbReference type="FunFam" id="3.40.50.1260:FF:000002">
    <property type="entry name" value="Phosphoglycerate kinase"/>
    <property type="match status" value="1"/>
</dbReference>
<dbReference type="KEGG" id="afi:Acife_0804"/>
<reference evidence="15 16" key="1">
    <citation type="journal article" date="2011" name="J. Bacteriol.">
        <title>Draft genome of the psychrotolerant acidophile Acidithiobacillus ferrivorans SS3.</title>
        <authorList>
            <person name="Liljeqvist M."/>
            <person name="Valdes J."/>
            <person name="Holmes D.S."/>
            <person name="Dopson M."/>
        </authorList>
    </citation>
    <scope>NUCLEOTIDE SEQUENCE [LARGE SCALE GENOMIC DNA]</scope>
    <source>
        <strain evidence="15 16">SS3</strain>
    </source>
</reference>
<sequence length="401" mass="43041">MPVLHMADINLAGKRVLLRADLNVPLNAHGEIIDDTRIRASVDTLRKVIEAGAKVMVMSHLGRPHEGMYDERYSLSPVAKRLSQLLPREIPVIRDWLGTNGVQLGSLNDADIVILENVRFNVGEKQDDEGLSRRMAALCDVFIMDAFASAHRAQASTHGVARFAPIACAGPLLVNEIEALSKAIQNPAHPIVALVGGAKISTKLEVLMQFIAKTDQLLVGGGIANTLMLAEGMSIGKSLCEPNLLADAKKILKRARTQGTPIPLPTDVITADQISDHAIPQLSQSNSILPNSMILDIGPKTARHYADILQRARTIIWNGPVGVFQIAAFSHGTEAIGRAIAASNAYSLAGGGDTVTAIHKLNIADQISYISTGGGAFLEFLEGKTLPAIEILQKRYSEIES</sequence>
<evidence type="ECO:0000256" key="10">
    <source>
        <dbReference type="ARBA" id="ARBA00022840"/>
    </source>
</evidence>
<feature type="binding site" evidence="11">
    <location>
        <position position="37"/>
    </location>
    <ligand>
        <name>substrate</name>
    </ligand>
</feature>
<dbReference type="PROSITE" id="PS00111">
    <property type="entry name" value="PGLYCERATE_KINASE"/>
    <property type="match status" value="1"/>
</dbReference>
<dbReference type="UniPathway" id="UPA00109">
    <property type="reaction ID" value="UER00185"/>
</dbReference>
<dbReference type="Proteomes" id="UP000009220">
    <property type="component" value="Chromosome"/>
</dbReference>
<dbReference type="HOGENOM" id="CLU_025427_0_2_6"/>
<accession>G0JM44</accession>
<keyword evidence="6 11" id="KW-0963">Cytoplasm</keyword>
<dbReference type="FunFam" id="3.40.50.1260:FF:000001">
    <property type="entry name" value="Phosphoglycerate kinase"/>
    <property type="match status" value="1"/>
</dbReference>
<dbReference type="GO" id="GO:0043531">
    <property type="term" value="F:ADP binding"/>
    <property type="evidence" value="ECO:0007669"/>
    <property type="project" value="TreeGrafter"/>
</dbReference>
<dbReference type="InterPro" id="IPR015911">
    <property type="entry name" value="Phosphoglycerate_kinase_CS"/>
</dbReference>
<dbReference type="InterPro" id="IPR015824">
    <property type="entry name" value="Phosphoglycerate_kinase_N"/>
</dbReference>
<dbReference type="STRING" id="743299.Acife_0804"/>
<dbReference type="AlphaFoldDB" id="G0JM44"/>
<dbReference type="InterPro" id="IPR036043">
    <property type="entry name" value="Phosphoglycerate_kinase_sf"/>
</dbReference>
<evidence type="ECO:0000256" key="8">
    <source>
        <dbReference type="ARBA" id="ARBA00022741"/>
    </source>
</evidence>
<dbReference type="PRINTS" id="PR00477">
    <property type="entry name" value="PHGLYCKINASE"/>
</dbReference>
<evidence type="ECO:0000256" key="1">
    <source>
        <dbReference type="ARBA" id="ARBA00000642"/>
    </source>
</evidence>
<protein>
    <recommendedName>
        <fullName evidence="5 11">Phosphoglycerate kinase</fullName>
        <ecNumber evidence="5 11">2.7.2.3</ecNumber>
    </recommendedName>
</protein>
<evidence type="ECO:0000256" key="4">
    <source>
        <dbReference type="ARBA" id="ARBA00011245"/>
    </source>
</evidence>
<evidence type="ECO:0000313" key="16">
    <source>
        <dbReference type="Proteomes" id="UP000009220"/>
    </source>
</evidence>
<evidence type="ECO:0000256" key="12">
    <source>
        <dbReference type="PIRSR" id="PIRSR000724-1"/>
    </source>
</evidence>
<dbReference type="Pfam" id="PF00162">
    <property type="entry name" value="PGK"/>
    <property type="match status" value="1"/>
</dbReference>